<feature type="transmembrane region" description="Helical" evidence="7">
    <location>
        <begin position="36"/>
        <end position="65"/>
    </location>
</feature>
<dbReference type="PANTHER" id="PTHR33452">
    <property type="entry name" value="OXIDOREDUCTASE CATD-RELATED"/>
    <property type="match status" value="1"/>
</dbReference>
<dbReference type="RefSeq" id="WP_310311083.1">
    <property type="nucleotide sequence ID" value="NZ_JAVDWU010000001.1"/>
</dbReference>
<dbReference type="PANTHER" id="PTHR33452:SF1">
    <property type="entry name" value="INNER MEMBRANE PROTEIN YPHA-RELATED"/>
    <property type="match status" value="1"/>
</dbReference>
<dbReference type="InterPro" id="IPR032808">
    <property type="entry name" value="DoxX"/>
</dbReference>
<name>A0ABU1WGS2_9BURK</name>
<gene>
    <name evidence="8" type="ORF">J2W49_000394</name>
</gene>
<sequence length="135" mass="13922">MNTLQNPLALVSRLLLAAVFLPAGISKIGGFEGTAGYIASVGLPMPALGAAVAIAVEVLGGVALILGLGTRWAALALAAFTLVASFFFHNFWAMPAEQQMMQQLMFMKNIGLVGGLLALVAFGAGAFSLDARRKG</sequence>
<proteinExistence type="inferred from homology"/>
<evidence type="ECO:0000256" key="1">
    <source>
        <dbReference type="ARBA" id="ARBA00004651"/>
    </source>
</evidence>
<dbReference type="Proteomes" id="UP001265700">
    <property type="component" value="Unassembled WGS sequence"/>
</dbReference>
<evidence type="ECO:0000256" key="5">
    <source>
        <dbReference type="ARBA" id="ARBA00022989"/>
    </source>
</evidence>
<evidence type="ECO:0000256" key="6">
    <source>
        <dbReference type="ARBA" id="ARBA00023136"/>
    </source>
</evidence>
<keyword evidence="3" id="KW-1003">Cell membrane</keyword>
<dbReference type="InterPro" id="IPR051907">
    <property type="entry name" value="DoxX-like_oxidoreductase"/>
</dbReference>
<protein>
    <submittedName>
        <fullName evidence="8">Oxidoreductase</fullName>
    </submittedName>
</protein>
<keyword evidence="6 7" id="KW-0472">Membrane</keyword>
<evidence type="ECO:0000256" key="2">
    <source>
        <dbReference type="ARBA" id="ARBA00006679"/>
    </source>
</evidence>
<evidence type="ECO:0000256" key="3">
    <source>
        <dbReference type="ARBA" id="ARBA00022475"/>
    </source>
</evidence>
<dbReference type="Pfam" id="PF07681">
    <property type="entry name" value="DoxX"/>
    <property type="match status" value="1"/>
</dbReference>
<evidence type="ECO:0000313" key="9">
    <source>
        <dbReference type="Proteomes" id="UP001265700"/>
    </source>
</evidence>
<evidence type="ECO:0000313" key="8">
    <source>
        <dbReference type="EMBL" id="MDR7148466.1"/>
    </source>
</evidence>
<evidence type="ECO:0000256" key="4">
    <source>
        <dbReference type="ARBA" id="ARBA00022692"/>
    </source>
</evidence>
<feature type="transmembrane region" description="Helical" evidence="7">
    <location>
        <begin position="112"/>
        <end position="129"/>
    </location>
</feature>
<evidence type="ECO:0000256" key="7">
    <source>
        <dbReference type="SAM" id="Phobius"/>
    </source>
</evidence>
<keyword evidence="4 7" id="KW-0812">Transmembrane</keyword>
<reference evidence="8 9" key="1">
    <citation type="submission" date="2023-07" db="EMBL/GenBank/DDBJ databases">
        <title>Sorghum-associated microbial communities from plants grown in Nebraska, USA.</title>
        <authorList>
            <person name="Schachtman D."/>
        </authorList>
    </citation>
    <scope>NUCLEOTIDE SEQUENCE [LARGE SCALE GENOMIC DNA]</scope>
    <source>
        <strain evidence="8 9">4249</strain>
    </source>
</reference>
<comment type="subcellular location">
    <subcellularLocation>
        <location evidence="1">Cell membrane</location>
        <topology evidence="1">Multi-pass membrane protein</topology>
    </subcellularLocation>
</comment>
<keyword evidence="9" id="KW-1185">Reference proteome</keyword>
<keyword evidence="5 7" id="KW-1133">Transmembrane helix</keyword>
<comment type="caution">
    <text evidence="8">The sequence shown here is derived from an EMBL/GenBank/DDBJ whole genome shotgun (WGS) entry which is preliminary data.</text>
</comment>
<comment type="similarity">
    <text evidence="2">Belongs to the DoxX family.</text>
</comment>
<feature type="transmembrane region" description="Helical" evidence="7">
    <location>
        <begin position="72"/>
        <end position="92"/>
    </location>
</feature>
<organism evidence="8 9">
    <name type="scientific">Hydrogenophaga palleronii</name>
    <dbReference type="NCBI Taxonomy" id="65655"/>
    <lineage>
        <taxon>Bacteria</taxon>
        <taxon>Pseudomonadati</taxon>
        <taxon>Pseudomonadota</taxon>
        <taxon>Betaproteobacteria</taxon>
        <taxon>Burkholderiales</taxon>
        <taxon>Comamonadaceae</taxon>
        <taxon>Hydrogenophaga</taxon>
    </lineage>
</organism>
<dbReference type="EMBL" id="JAVDWU010000001">
    <property type="protein sequence ID" value="MDR7148466.1"/>
    <property type="molecule type" value="Genomic_DNA"/>
</dbReference>
<accession>A0ABU1WGS2</accession>